<proteinExistence type="predicted"/>
<evidence type="ECO:0000256" key="1">
    <source>
        <dbReference type="SAM" id="MobiDB-lite"/>
    </source>
</evidence>
<accession>A0A4T0BC49</accession>
<evidence type="ECO:0000313" key="3">
    <source>
        <dbReference type="EMBL" id="TIA31850.1"/>
    </source>
</evidence>
<sequence length="546" mass="59940">MTDKIEITPRTGTAFTLNKGQRLTVIDPKGVQVSDLVAFNRHDPEEVISNGRTLDYASRIYLTTGDPLYSNRSNVMLKIVADNSPGKHDFLLTPCSKDTFRIIYGDKEPHQGCFGNIAGAIAPFGISSDRIPCAFLGRNIKLTAEPPQLPVTYVSFLLGQYSLSQTSSFLHPHLSRENLPSTTLSTPRLPRYIMSPPPHIPGAFPDRSKLLSVDGSGCTRDRTARSAGPSPEPQDVRSDRAAHHRKPGQQIGMIAVDETVEYSAPVGQLVEDIEMKDAKRNSSSARTADEPQDVGKKGDRTIGELIEMLSMETADTWSSSDKLCEEVEKKGVENIFAPDFSVFEAQRPENKKSQTSCYDFVGVTASPAKSMSDLPATGPKQTCNFMQQLSVPHPSQDSPGPEPLPMKKEVAREAHSPDSSGVHTQRPQTSSPAFMPMDMFKDDFSPSPPSTTCPEERYNPQQWHELYATLPPPRPAEQGMSALHGYTSTELNATNLGAANSRGMDDGHLYTAMHGYGIPSSTLQQLYAPFNPIHRQRQPQFGNPND</sequence>
<dbReference type="InterPro" id="IPR018959">
    <property type="entry name" value="DUF1989"/>
</dbReference>
<evidence type="ECO:0000259" key="2">
    <source>
        <dbReference type="Pfam" id="PF09347"/>
    </source>
</evidence>
<name>A0A4T0BC49_AURPU</name>
<feature type="region of interest" description="Disordered" evidence="1">
    <location>
        <begin position="390"/>
        <end position="456"/>
    </location>
</feature>
<gene>
    <name evidence="3" type="ORF">D6C83_07023</name>
</gene>
<evidence type="ECO:0000313" key="4">
    <source>
        <dbReference type="Proteomes" id="UP000304947"/>
    </source>
</evidence>
<dbReference type="Pfam" id="PF09347">
    <property type="entry name" value="DUF1989"/>
    <property type="match status" value="1"/>
</dbReference>
<reference evidence="3 4" key="1">
    <citation type="submission" date="2018-10" db="EMBL/GenBank/DDBJ databases">
        <title>Fifty Aureobasidium pullulans genomes reveal a recombining polyextremotolerant generalist.</title>
        <authorList>
            <person name="Gostincar C."/>
            <person name="Turk M."/>
            <person name="Zajc J."/>
            <person name="Gunde-Cimerman N."/>
        </authorList>
    </citation>
    <scope>NUCLEOTIDE SEQUENCE [LARGE SCALE GENOMIC DNA]</scope>
    <source>
        <strain evidence="3 4">EXF-3380</strain>
    </source>
</reference>
<dbReference type="PANTHER" id="PTHR31527">
    <property type="entry name" value="RE64534P"/>
    <property type="match status" value="1"/>
</dbReference>
<feature type="non-terminal residue" evidence="3">
    <location>
        <position position="546"/>
    </location>
</feature>
<dbReference type="Proteomes" id="UP000304947">
    <property type="component" value="Unassembled WGS sequence"/>
</dbReference>
<feature type="region of interest" description="Disordered" evidence="1">
    <location>
        <begin position="193"/>
        <end position="250"/>
    </location>
</feature>
<dbReference type="PANTHER" id="PTHR31527:SF0">
    <property type="entry name" value="RE64534P"/>
    <property type="match status" value="1"/>
</dbReference>
<dbReference type="EMBL" id="QZBU01002803">
    <property type="protein sequence ID" value="TIA31850.1"/>
    <property type="molecule type" value="Genomic_DNA"/>
</dbReference>
<dbReference type="AlphaFoldDB" id="A0A4T0BC49"/>
<organism evidence="3 4">
    <name type="scientific">Aureobasidium pullulans</name>
    <name type="common">Black yeast</name>
    <name type="synonym">Pullularia pullulans</name>
    <dbReference type="NCBI Taxonomy" id="5580"/>
    <lineage>
        <taxon>Eukaryota</taxon>
        <taxon>Fungi</taxon>
        <taxon>Dikarya</taxon>
        <taxon>Ascomycota</taxon>
        <taxon>Pezizomycotina</taxon>
        <taxon>Dothideomycetes</taxon>
        <taxon>Dothideomycetidae</taxon>
        <taxon>Dothideales</taxon>
        <taxon>Saccotheciaceae</taxon>
        <taxon>Aureobasidium</taxon>
    </lineage>
</organism>
<feature type="compositionally biased region" description="Basic and acidic residues" evidence="1">
    <location>
        <begin position="287"/>
        <end position="298"/>
    </location>
</feature>
<feature type="domain" description="DUF1989" evidence="2">
    <location>
        <begin position="6"/>
        <end position="134"/>
    </location>
</feature>
<protein>
    <recommendedName>
        <fullName evidence="2">DUF1989 domain-containing protein</fullName>
    </recommendedName>
</protein>
<feature type="compositionally biased region" description="Basic and acidic residues" evidence="1">
    <location>
        <begin position="405"/>
        <end position="416"/>
    </location>
</feature>
<feature type="region of interest" description="Disordered" evidence="1">
    <location>
        <begin position="275"/>
        <end position="298"/>
    </location>
</feature>
<feature type="compositionally biased region" description="Polar residues" evidence="1">
    <location>
        <begin position="417"/>
        <end position="432"/>
    </location>
</feature>
<comment type="caution">
    <text evidence="3">The sequence shown here is derived from an EMBL/GenBank/DDBJ whole genome shotgun (WGS) entry which is preliminary data.</text>
</comment>